<name>A0A0J6FI88_COCPO</name>
<sequence>MLRQILQGNAQALLNIKLEQAASCCAYGCPRSYRDLGYPVFHPSDDLNATVEASSIYAIGRTLYYLHGYTPSDWVGSDTAGTIRNLSFPAVGDPAPPIQFHLSLDSDMQSLFSTRVSWS</sequence>
<reference evidence="2" key="3">
    <citation type="journal article" date="2010" name="Genome Res.">
        <title>Population genomic sequencing of Coccidioides fungi reveals recent hybridization and transposon control.</title>
        <authorList>
            <person name="Neafsey D.E."/>
            <person name="Barker B.M."/>
            <person name="Sharpton T.J."/>
            <person name="Stajich J.E."/>
            <person name="Park D.J."/>
            <person name="Whiston E."/>
            <person name="Hung C.-Y."/>
            <person name="McMahan C."/>
            <person name="White J."/>
            <person name="Sykes S."/>
            <person name="Heiman D."/>
            <person name="Young S."/>
            <person name="Zeng Q."/>
            <person name="Abouelleil A."/>
            <person name="Aftuck L."/>
            <person name="Bessette D."/>
            <person name="Brown A."/>
            <person name="FitzGerald M."/>
            <person name="Lui A."/>
            <person name="Macdonald J.P."/>
            <person name="Priest M."/>
            <person name="Orbach M.J."/>
            <person name="Galgiani J.N."/>
            <person name="Kirkland T.N."/>
            <person name="Cole G.T."/>
            <person name="Birren B.W."/>
            <person name="Henn M.R."/>
            <person name="Taylor J.W."/>
            <person name="Rounsley S.D."/>
        </authorList>
    </citation>
    <scope>NUCLEOTIDE SEQUENCE [LARGE SCALE GENOMIC DNA]</scope>
    <source>
        <strain evidence="2">RMSCC 3488</strain>
    </source>
</reference>
<protein>
    <submittedName>
        <fullName evidence="1">Uncharacterized protein</fullName>
    </submittedName>
</protein>
<reference evidence="2" key="2">
    <citation type="journal article" date="2009" name="Genome Res.">
        <title>Comparative genomic analyses of the human fungal pathogens Coccidioides and their relatives.</title>
        <authorList>
            <person name="Sharpton T.J."/>
            <person name="Stajich J.E."/>
            <person name="Rounsley S.D."/>
            <person name="Gardner M.J."/>
            <person name="Wortman J.R."/>
            <person name="Jordar V.S."/>
            <person name="Maiti R."/>
            <person name="Kodira C.D."/>
            <person name="Neafsey D.E."/>
            <person name="Zeng Q."/>
            <person name="Hung C.-Y."/>
            <person name="McMahan C."/>
            <person name="Muszewska A."/>
            <person name="Grynberg M."/>
            <person name="Mandel M.A."/>
            <person name="Kellner E.M."/>
            <person name="Barker B.M."/>
            <person name="Galgiani J.N."/>
            <person name="Orbach M.J."/>
            <person name="Kirkland T.N."/>
            <person name="Cole G.T."/>
            <person name="Henn M.R."/>
            <person name="Birren B.W."/>
            <person name="Taylor J.W."/>
        </authorList>
    </citation>
    <scope>NUCLEOTIDE SEQUENCE [LARGE SCALE GENOMIC DNA]</scope>
    <source>
        <strain evidence="2">RMSCC 3488</strain>
    </source>
</reference>
<dbReference type="Proteomes" id="UP000054567">
    <property type="component" value="Unassembled WGS sequence"/>
</dbReference>
<evidence type="ECO:0000313" key="2">
    <source>
        <dbReference type="Proteomes" id="UP000054567"/>
    </source>
</evidence>
<accession>A0A0J6FI88</accession>
<dbReference type="AlphaFoldDB" id="A0A0J6FI88"/>
<dbReference type="VEuPathDB" id="FungiDB:CPAG_04880"/>
<gene>
    <name evidence="1" type="ORF">CPAG_04880</name>
</gene>
<organism evidence="1 2">
    <name type="scientific">Coccidioides posadasii RMSCC 3488</name>
    <dbReference type="NCBI Taxonomy" id="454284"/>
    <lineage>
        <taxon>Eukaryota</taxon>
        <taxon>Fungi</taxon>
        <taxon>Dikarya</taxon>
        <taxon>Ascomycota</taxon>
        <taxon>Pezizomycotina</taxon>
        <taxon>Eurotiomycetes</taxon>
        <taxon>Eurotiomycetidae</taxon>
        <taxon>Onygenales</taxon>
        <taxon>Onygenaceae</taxon>
        <taxon>Coccidioides</taxon>
    </lineage>
</organism>
<proteinExistence type="predicted"/>
<dbReference type="EMBL" id="DS268111">
    <property type="protein sequence ID" value="KMM68554.1"/>
    <property type="molecule type" value="Genomic_DNA"/>
</dbReference>
<reference evidence="1 2" key="1">
    <citation type="submission" date="2007-06" db="EMBL/GenBank/DDBJ databases">
        <title>The Genome Sequence of Coccidioides posadasii RMSCC_3488.</title>
        <authorList>
            <consortium name="Coccidioides Genome Resources Consortium"/>
            <consortium name="The Broad Institute Genome Sequencing Platform"/>
            <person name="Henn M.R."/>
            <person name="Sykes S."/>
            <person name="Young S."/>
            <person name="Jaffe D."/>
            <person name="Berlin A."/>
            <person name="Alvarez P."/>
            <person name="Butler J."/>
            <person name="Gnerre S."/>
            <person name="Grabherr M."/>
            <person name="Mauceli E."/>
            <person name="Brockman W."/>
            <person name="Kodira C."/>
            <person name="Alvarado L."/>
            <person name="Zeng Q."/>
            <person name="Crawford M."/>
            <person name="Antoine C."/>
            <person name="Devon K."/>
            <person name="Galgiani J."/>
            <person name="Orsborn K."/>
            <person name="Lewis M.L."/>
            <person name="Nusbaum C."/>
            <person name="Galagan J."/>
            <person name="Birren B."/>
        </authorList>
    </citation>
    <scope>NUCLEOTIDE SEQUENCE [LARGE SCALE GENOMIC DNA]</scope>
    <source>
        <strain evidence="1 2">RMSCC 3488</strain>
    </source>
</reference>
<evidence type="ECO:0000313" key="1">
    <source>
        <dbReference type="EMBL" id="KMM68554.1"/>
    </source>
</evidence>